<feature type="domain" description="YoaR-like putative peptidoglycan binding" evidence="3">
    <location>
        <begin position="290"/>
        <end position="362"/>
    </location>
</feature>
<dbReference type="Proteomes" id="UP001500755">
    <property type="component" value="Unassembled WGS sequence"/>
</dbReference>
<dbReference type="PANTHER" id="PTHR35788">
    <property type="entry name" value="EXPORTED PROTEIN-RELATED"/>
    <property type="match status" value="1"/>
</dbReference>
<evidence type="ECO:0000256" key="1">
    <source>
        <dbReference type="SAM" id="MobiDB-lite"/>
    </source>
</evidence>
<dbReference type="Pfam" id="PF12229">
    <property type="entry name" value="PG_binding_4"/>
    <property type="match status" value="1"/>
</dbReference>
<dbReference type="PANTHER" id="PTHR35788:SF1">
    <property type="entry name" value="EXPORTED PROTEIN"/>
    <property type="match status" value="1"/>
</dbReference>
<protein>
    <submittedName>
        <fullName evidence="4">VanW family protein</fullName>
    </submittedName>
</protein>
<evidence type="ECO:0000313" key="5">
    <source>
        <dbReference type="Proteomes" id="UP001500755"/>
    </source>
</evidence>
<dbReference type="InterPro" id="IPR022029">
    <property type="entry name" value="YoaR-like_PG-bd"/>
</dbReference>
<dbReference type="Pfam" id="PF04294">
    <property type="entry name" value="VanW"/>
    <property type="match status" value="1"/>
</dbReference>
<gene>
    <name evidence="4" type="ORF">GCM10009755_08570</name>
</gene>
<evidence type="ECO:0000259" key="3">
    <source>
        <dbReference type="Pfam" id="PF12229"/>
    </source>
</evidence>
<sequence>MTRKPTGRSSGSRSGTARTAAAPQAKAQQRTSRVSRADRARAEKKRRRNVGIGIGVGAGVLLAGGYLWAAAAVGSSTPADATVAGIDVGGLTETELRETLSRELAPRADAPVALTAGERTAELDPAEAGLALDVDATAADMVGFTLDPRALWLHVVGDHSFAPVTTVDDSALENAAGPAAEALSATPEDAALAIEEGEPAFTEGVDGQTVDPEAVVTTVQENWLLPTDPLSVEAEVTEPAITTAEAQEALSGVAEPALSGDIGVTATGGDIGEDDADITVSPAAIADTLRFEAVDGTLRPVFDALDLKTAVLGDNPDAVSEPENARFDLSGDAPQVVPARNGTTIDSKTLASVVTEAMTRSGEERTGSLPLVAAEPELTTEEAEAVDLRQTVSAFATDYHSEPNRDTNLRVASEQVSGTVVMPGETFSLNETLGQRTAAAGYRPAGVISEGQMKEDYGGGVSQVSTTLFNAAFFAGFDLDEHRAHSRWISRYPEGRETTLDWTSIDLKFTNTQDTPVVLHMYLSGGQVHARIMGEKTVEVEAGLSDRFAFTSPGTIRESGSECAPQSPKEGWSVTVYRTIRDAATGRELSRDDFTTTYRPVDEVICED</sequence>
<organism evidence="4 5">
    <name type="scientific">Brevibacterium samyangense</name>
    <dbReference type="NCBI Taxonomy" id="366888"/>
    <lineage>
        <taxon>Bacteria</taxon>
        <taxon>Bacillati</taxon>
        <taxon>Actinomycetota</taxon>
        <taxon>Actinomycetes</taxon>
        <taxon>Micrococcales</taxon>
        <taxon>Brevibacteriaceae</taxon>
        <taxon>Brevibacterium</taxon>
    </lineage>
</organism>
<dbReference type="InterPro" id="IPR052913">
    <property type="entry name" value="Glycopeptide_resist_protein"/>
</dbReference>
<reference evidence="4 5" key="1">
    <citation type="journal article" date="2019" name="Int. J. Syst. Evol. Microbiol.">
        <title>The Global Catalogue of Microorganisms (GCM) 10K type strain sequencing project: providing services to taxonomists for standard genome sequencing and annotation.</title>
        <authorList>
            <consortium name="The Broad Institute Genomics Platform"/>
            <consortium name="The Broad Institute Genome Sequencing Center for Infectious Disease"/>
            <person name="Wu L."/>
            <person name="Ma J."/>
        </authorList>
    </citation>
    <scope>NUCLEOTIDE SEQUENCE [LARGE SCALE GENOMIC DNA]</scope>
    <source>
        <strain evidence="4 5">JCM 14546</strain>
    </source>
</reference>
<dbReference type="EMBL" id="BAAANO010000008">
    <property type="protein sequence ID" value="GAA2002248.1"/>
    <property type="molecule type" value="Genomic_DNA"/>
</dbReference>
<evidence type="ECO:0000256" key="2">
    <source>
        <dbReference type="SAM" id="Phobius"/>
    </source>
</evidence>
<keyword evidence="2" id="KW-1133">Transmembrane helix</keyword>
<feature type="compositionally biased region" description="Low complexity" evidence="1">
    <location>
        <begin position="7"/>
        <end position="31"/>
    </location>
</feature>
<dbReference type="RefSeq" id="WP_344307287.1">
    <property type="nucleotide sequence ID" value="NZ_BAAANO010000008.1"/>
</dbReference>
<keyword evidence="2" id="KW-0472">Membrane</keyword>
<dbReference type="InterPro" id="IPR007391">
    <property type="entry name" value="Vancomycin_resist_VanW"/>
</dbReference>
<keyword evidence="5" id="KW-1185">Reference proteome</keyword>
<name>A0ABN2T955_9MICO</name>
<feature type="transmembrane region" description="Helical" evidence="2">
    <location>
        <begin position="49"/>
        <end position="69"/>
    </location>
</feature>
<evidence type="ECO:0000313" key="4">
    <source>
        <dbReference type="EMBL" id="GAA2002248.1"/>
    </source>
</evidence>
<proteinExistence type="predicted"/>
<feature type="region of interest" description="Disordered" evidence="1">
    <location>
        <begin position="1"/>
        <end position="45"/>
    </location>
</feature>
<keyword evidence="2" id="KW-0812">Transmembrane</keyword>
<accession>A0ABN2T955</accession>
<comment type="caution">
    <text evidence="4">The sequence shown here is derived from an EMBL/GenBank/DDBJ whole genome shotgun (WGS) entry which is preliminary data.</text>
</comment>